<dbReference type="OrthoDB" id="5874701at2759"/>
<feature type="non-terminal residue" evidence="2">
    <location>
        <position position="128"/>
    </location>
</feature>
<dbReference type="EMBL" id="UYYB01011907">
    <property type="protein sequence ID" value="VDM69344.1"/>
    <property type="molecule type" value="Genomic_DNA"/>
</dbReference>
<feature type="region of interest" description="Disordered" evidence="1">
    <location>
        <begin position="50"/>
        <end position="128"/>
    </location>
</feature>
<sequence length="128" mass="14579">MKTLAPGRLFAIGGGRFNTTDDFEKYKERKTNQLSSELKERLGISVEKDSVPDEKVDISSPKDRVKERSGHVSPKKPDEHRNISSTTALSRDRSSIPRRDFSNIQDRTSKDPRSQDSRHSGEVEKHSR</sequence>
<protein>
    <submittedName>
        <fullName evidence="2">Uncharacterized protein</fullName>
    </submittedName>
</protein>
<name>A0A3P7IUV6_STRVU</name>
<keyword evidence="3" id="KW-1185">Reference proteome</keyword>
<dbReference type="Proteomes" id="UP000270094">
    <property type="component" value="Unassembled WGS sequence"/>
</dbReference>
<evidence type="ECO:0000313" key="2">
    <source>
        <dbReference type="EMBL" id="VDM69344.1"/>
    </source>
</evidence>
<dbReference type="AlphaFoldDB" id="A0A3P7IUV6"/>
<gene>
    <name evidence="2" type="ORF">SVUK_LOCUS4342</name>
</gene>
<proteinExistence type="predicted"/>
<organism evidence="2 3">
    <name type="scientific">Strongylus vulgaris</name>
    <name type="common">Blood worm</name>
    <dbReference type="NCBI Taxonomy" id="40348"/>
    <lineage>
        <taxon>Eukaryota</taxon>
        <taxon>Metazoa</taxon>
        <taxon>Ecdysozoa</taxon>
        <taxon>Nematoda</taxon>
        <taxon>Chromadorea</taxon>
        <taxon>Rhabditida</taxon>
        <taxon>Rhabditina</taxon>
        <taxon>Rhabditomorpha</taxon>
        <taxon>Strongyloidea</taxon>
        <taxon>Strongylidae</taxon>
        <taxon>Strongylus</taxon>
    </lineage>
</organism>
<accession>A0A3P7IUV6</accession>
<feature type="compositionally biased region" description="Basic and acidic residues" evidence="1">
    <location>
        <begin position="50"/>
        <end position="82"/>
    </location>
</feature>
<feature type="compositionally biased region" description="Basic and acidic residues" evidence="1">
    <location>
        <begin position="90"/>
        <end position="128"/>
    </location>
</feature>
<evidence type="ECO:0000313" key="3">
    <source>
        <dbReference type="Proteomes" id="UP000270094"/>
    </source>
</evidence>
<reference evidence="2 3" key="1">
    <citation type="submission" date="2018-11" db="EMBL/GenBank/DDBJ databases">
        <authorList>
            <consortium name="Pathogen Informatics"/>
        </authorList>
    </citation>
    <scope>NUCLEOTIDE SEQUENCE [LARGE SCALE GENOMIC DNA]</scope>
</reference>
<evidence type="ECO:0000256" key="1">
    <source>
        <dbReference type="SAM" id="MobiDB-lite"/>
    </source>
</evidence>